<protein>
    <submittedName>
        <fullName evidence="1">Uncharacterized protein</fullName>
    </submittedName>
</protein>
<dbReference type="EMBL" id="JYDT01000016">
    <property type="protein sequence ID" value="KRY91095.1"/>
    <property type="molecule type" value="Genomic_DNA"/>
</dbReference>
<accession>A0A0V1FYF5</accession>
<gene>
    <name evidence="1" type="ORF">T4D_8003</name>
</gene>
<dbReference type="Proteomes" id="UP000054995">
    <property type="component" value="Unassembled WGS sequence"/>
</dbReference>
<evidence type="ECO:0000313" key="2">
    <source>
        <dbReference type="Proteomes" id="UP000054995"/>
    </source>
</evidence>
<evidence type="ECO:0000313" key="1">
    <source>
        <dbReference type="EMBL" id="KRY91095.1"/>
    </source>
</evidence>
<name>A0A0V1FYF5_TRIPS</name>
<reference evidence="1 2" key="1">
    <citation type="submission" date="2015-01" db="EMBL/GenBank/DDBJ databases">
        <title>Evolution of Trichinella species and genotypes.</title>
        <authorList>
            <person name="Korhonen P.K."/>
            <person name="Edoardo P."/>
            <person name="Giuseppe L.R."/>
            <person name="Gasser R.B."/>
        </authorList>
    </citation>
    <scope>NUCLEOTIDE SEQUENCE [LARGE SCALE GENOMIC DNA]</scope>
    <source>
        <strain evidence="1">ISS470</strain>
    </source>
</reference>
<dbReference type="OrthoDB" id="10477079at2759"/>
<proteinExistence type="predicted"/>
<comment type="caution">
    <text evidence="1">The sequence shown here is derived from an EMBL/GenBank/DDBJ whole genome shotgun (WGS) entry which is preliminary data.</text>
</comment>
<sequence length="84" mass="9697">MPNTRPKRLENCWKKRPTRYNGDLTGNRYSTLLVAVQPTCWRPPVLFSRVVSSPRFQWTVAALNHTDSLIQVRLTARLGDDVDD</sequence>
<organism evidence="1 2">
    <name type="scientific">Trichinella pseudospiralis</name>
    <name type="common">Parasitic roundworm</name>
    <dbReference type="NCBI Taxonomy" id="6337"/>
    <lineage>
        <taxon>Eukaryota</taxon>
        <taxon>Metazoa</taxon>
        <taxon>Ecdysozoa</taxon>
        <taxon>Nematoda</taxon>
        <taxon>Enoplea</taxon>
        <taxon>Dorylaimia</taxon>
        <taxon>Trichinellida</taxon>
        <taxon>Trichinellidae</taxon>
        <taxon>Trichinella</taxon>
    </lineage>
</organism>
<keyword evidence="2" id="KW-1185">Reference proteome</keyword>
<dbReference type="AlphaFoldDB" id="A0A0V1FYF5"/>